<accession>A0ABQ6LLL2</accession>
<gene>
    <name evidence="7" type="ORF">LNKW23_24120</name>
</gene>
<feature type="transmembrane region" description="Helical" evidence="5">
    <location>
        <begin position="234"/>
        <end position="251"/>
    </location>
</feature>
<reference evidence="7 8" key="1">
    <citation type="submission" date="2023-04" db="EMBL/GenBank/DDBJ databases">
        <title>Marinoamorphus aggregata gen. nov., sp. Nov., isolate from tissue of brittle star Ophioplocus japonicus.</title>
        <authorList>
            <person name="Kawano K."/>
            <person name="Sawayama S."/>
            <person name="Nakagawa S."/>
        </authorList>
    </citation>
    <scope>NUCLEOTIDE SEQUENCE [LARGE SCALE GENOMIC DNA]</scope>
    <source>
        <strain evidence="7 8">NKW23</strain>
    </source>
</reference>
<dbReference type="Proteomes" id="UP001239909">
    <property type="component" value="Unassembled WGS sequence"/>
</dbReference>
<dbReference type="PANTHER" id="PTHR43220">
    <property type="match status" value="1"/>
</dbReference>
<comment type="subcellular location">
    <subcellularLocation>
        <location evidence="1">Membrane</location>
        <topology evidence="1">Multi-pass membrane protein</topology>
    </subcellularLocation>
</comment>
<feature type="domain" description="VTT" evidence="6">
    <location>
        <begin position="95"/>
        <end position="212"/>
    </location>
</feature>
<dbReference type="InterPro" id="IPR032816">
    <property type="entry name" value="VTT_dom"/>
</dbReference>
<dbReference type="RefSeq" id="WP_285671998.1">
    <property type="nucleotide sequence ID" value="NZ_BSYI01000017.1"/>
</dbReference>
<feature type="transmembrane region" description="Helical" evidence="5">
    <location>
        <begin position="192"/>
        <end position="214"/>
    </location>
</feature>
<evidence type="ECO:0000259" key="6">
    <source>
        <dbReference type="Pfam" id="PF09335"/>
    </source>
</evidence>
<protein>
    <recommendedName>
        <fullName evidence="6">VTT domain-containing protein</fullName>
    </recommendedName>
</protein>
<keyword evidence="3 5" id="KW-1133">Transmembrane helix</keyword>
<dbReference type="InterPro" id="IPR045014">
    <property type="entry name" value="TM41A/B"/>
</dbReference>
<comment type="caution">
    <text evidence="7">The sequence shown here is derived from an EMBL/GenBank/DDBJ whole genome shotgun (WGS) entry which is preliminary data.</text>
</comment>
<name>A0ABQ6LLL2_9RHOB</name>
<proteinExistence type="predicted"/>
<evidence type="ECO:0000256" key="4">
    <source>
        <dbReference type="ARBA" id="ARBA00023136"/>
    </source>
</evidence>
<keyword evidence="2 5" id="KW-0812">Transmembrane</keyword>
<evidence type="ECO:0000256" key="2">
    <source>
        <dbReference type="ARBA" id="ARBA00022692"/>
    </source>
</evidence>
<dbReference type="EMBL" id="BSYI01000017">
    <property type="protein sequence ID" value="GMG83199.1"/>
    <property type="molecule type" value="Genomic_DNA"/>
</dbReference>
<keyword evidence="8" id="KW-1185">Reference proteome</keyword>
<feature type="transmembrane region" description="Helical" evidence="5">
    <location>
        <begin position="115"/>
        <end position="133"/>
    </location>
</feature>
<evidence type="ECO:0000256" key="1">
    <source>
        <dbReference type="ARBA" id="ARBA00004141"/>
    </source>
</evidence>
<evidence type="ECO:0000313" key="7">
    <source>
        <dbReference type="EMBL" id="GMG83199.1"/>
    </source>
</evidence>
<feature type="transmembrane region" description="Helical" evidence="5">
    <location>
        <begin position="161"/>
        <end position="185"/>
    </location>
</feature>
<evidence type="ECO:0000256" key="3">
    <source>
        <dbReference type="ARBA" id="ARBA00022989"/>
    </source>
</evidence>
<dbReference type="Pfam" id="PF09335">
    <property type="entry name" value="VTT_dom"/>
    <property type="match status" value="1"/>
</dbReference>
<organism evidence="7 8">
    <name type="scientific">Paralimibaculum aggregatum</name>
    <dbReference type="NCBI Taxonomy" id="3036245"/>
    <lineage>
        <taxon>Bacteria</taxon>
        <taxon>Pseudomonadati</taxon>
        <taxon>Pseudomonadota</taxon>
        <taxon>Alphaproteobacteria</taxon>
        <taxon>Rhodobacterales</taxon>
        <taxon>Paracoccaceae</taxon>
        <taxon>Paralimibaculum</taxon>
    </lineage>
</organism>
<keyword evidence="4 5" id="KW-0472">Membrane</keyword>
<sequence length="267" mass="28084">MTHITEESAMAAPTESCPECPPARRAAGRGGWLRRLPLLLIGLGAAAGLVFASDYLSFDALAAHYEELRGWRDANYPLAALAFVAAYALVVAFSIPGAIWLTLLGGLLFGTWTGAALVIAAATLGATGIFLAARTALGDWLKSRAQGWLGRLERGFHEGEVSFLLILRLLPVVPFWVANLAPAFLGARLGTFVWTTFLGIMPATVVYTSVGAGLGTEIAEGRKPDLGVIFEPHILGPLIGLAALAALPVVLRRLGLGLGTKKENSDA</sequence>
<evidence type="ECO:0000313" key="8">
    <source>
        <dbReference type="Proteomes" id="UP001239909"/>
    </source>
</evidence>
<feature type="transmembrane region" description="Helical" evidence="5">
    <location>
        <begin position="78"/>
        <end position="103"/>
    </location>
</feature>
<evidence type="ECO:0000256" key="5">
    <source>
        <dbReference type="SAM" id="Phobius"/>
    </source>
</evidence>
<dbReference type="PANTHER" id="PTHR43220:SF18">
    <property type="entry name" value="TRANSMEMBRANE PROTEIN 41B"/>
    <property type="match status" value="1"/>
</dbReference>
<feature type="transmembrane region" description="Helical" evidence="5">
    <location>
        <begin position="38"/>
        <end position="58"/>
    </location>
</feature>